<dbReference type="HOGENOM" id="CLU_120624_0_0_1"/>
<evidence type="ECO:0000313" key="2">
    <source>
        <dbReference type="Proteomes" id="UP000053989"/>
    </source>
</evidence>
<keyword evidence="2" id="KW-1185">Reference proteome</keyword>
<accession>A0A0C3ELG4</accession>
<reference evidence="2" key="2">
    <citation type="submission" date="2015-01" db="EMBL/GenBank/DDBJ databases">
        <title>Evolutionary Origins and Diversification of the Mycorrhizal Mutualists.</title>
        <authorList>
            <consortium name="DOE Joint Genome Institute"/>
            <consortium name="Mycorrhizal Genomics Consortium"/>
            <person name="Kohler A."/>
            <person name="Kuo A."/>
            <person name="Nagy L.G."/>
            <person name="Floudas D."/>
            <person name="Copeland A."/>
            <person name="Barry K.W."/>
            <person name="Cichocki N."/>
            <person name="Veneault-Fourrey C."/>
            <person name="LaButti K."/>
            <person name="Lindquist E.A."/>
            <person name="Lipzen A."/>
            <person name="Lundell T."/>
            <person name="Morin E."/>
            <person name="Murat C."/>
            <person name="Riley R."/>
            <person name="Ohm R."/>
            <person name="Sun H."/>
            <person name="Tunlid A."/>
            <person name="Henrissat B."/>
            <person name="Grigoriev I.V."/>
            <person name="Hibbett D.S."/>
            <person name="Martin F."/>
        </authorList>
    </citation>
    <scope>NUCLEOTIDE SEQUENCE [LARGE SCALE GENOMIC DNA]</scope>
    <source>
        <strain evidence="2">Foug A</strain>
    </source>
</reference>
<gene>
    <name evidence="1" type="ORF">SCLCIDRAFT_13216</name>
</gene>
<dbReference type="GO" id="GO:0043248">
    <property type="term" value="P:proteasome assembly"/>
    <property type="evidence" value="ECO:0007669"/>
    <property type="project" value="InterPro"/>
</dbReference>
<dbReference type="Pfam" id="PF16093">
    <property type="entry name" value="PAC4"/>
    <property type="match status" value="1"/>
</dbReference>
<dbReference type="InParanoid" id="A0A0C3ELG4"/>
<dbReference type="PANTHER" id="PTHR33559:SF1">
    <property type="entry name" value="PROTEASOME ASSEMBLY CHAPERONE 4"/>
    <property type="match status" value="1"/>
</dbReference>
<evidence type="ECO:0000313" key="1">
    <source>
        <dbReference type="EMBL" id="KIM69044.1"/>
    </source>
</evidence>
<dbReference type="AlphaFoldDB" id="A0A0C3ELG4"/>
<protein>
    <submittedName>
        <fullName evidence="1">Uncharacterized protein</fullName>
    </submittedName>
</protein>
<dbReference type="PANTHER" id="PTHR33559">
    <property type="entry name" value="PROTEASOME ASSEMBLY CHAPERONE 4"/>
    <property type="match status" value="1"/>
</dbReference>
<proteinExistence type="predicted"/>
<dbReference type="OrthoDB" id="368507at2759"/>
<dbReference type="InterPro" id="IPR032157">
    <property type="entry name" value="PAC4"/>
</dbReference>
<name>A0A0C3ELG4_9AGAM</name>
<dbReference type="Proteomes" id="UP000053989">
    <property type="component" value="Unassembled WGS sequence"/>
</dbReference>
<organism evidence="1 2">
    <name type="scientific">Scleroderma citrinum Foug A</name>
    <dbReference type="NCBI Taxonomy" id="1036808"/>
    <lineage>
        <taxon>Eukaryota</taxon>
        <taxon>Fungi</taxon>
        <taxon>Dikarya</taxon>
        <taxon>Basidiomycota</taxon>
        <taxon>Agaricomycotina</taxon>
        <taxon>Agaricomycetes</taxon>
        <taxon>Agaricomycetidae</taxon>
        <taxon>Boletales</taxon>
        <taxon>Sclerodermatineae</taxon>
        <taxon>Sclerodermataceae</taxon>
        <taxon>Scleroderma</taxon>
    </lineage>
</organism>
<sequence length="151" mass="16115">MTSAAICSASVGTRTIYIPPSDRDLPALALQVMSLMDSYMIWLGVTEEPPERVESAANSGSLCKDWACAMPSSPGSRVPGPATSLFRSTGSDVALSMGQRLATKFRKQIFLSVDIPSAYLSSPNGSRLLLDSEKRIVGVLRESESSIPQCS</sequence>
<dbReference type="EMBL" id="KN822007">
    <property type="protein sequence ID" value="KIM69044.1"/>
    <property type="molecule type" value="Genomic_DNA"/>
</dbReference>
<reference evidence="1 2" key="1">
    <citation type="submission" date="2014-04" db="EMBL/GenBank/DDBJ databases">
        <authorList>
            <consortium name="DOE Joint Genome Institute"/>
            <person name="Kuo A."/>
            <person name="Kohler A."/>
            <person name="Nagy L.G."/>
            <person name="Floudas D."/>
            <person name="Copeland A."/>
            <person name="Barry K.W."/>
            <person name="Cichocki N."/>
            <person name="Veneault-Fourrey C."/>
            <person name="LaButti K."/>
            <person name="Lindquist E.A."/>
            <person name="Lipzen A."/>
            <person name="Lundell T."/>
            <person name="Morin E."/>
            <person name="Murat C."/>
            <person name="Sun H."/>
            <person name="Tunlid A."/>
            <person name="Henrissat B."/>
            <person name="Grigoriev I.V."/>
            <person name="Hibbett D.S."/>
            <person name="Martin F."/>
            <person name="Nordberg H.P."/>
            <person name="Cantor M.N."/>
            <person name="Hua S.X."/>
        </authorList>
    </citation>
    <scope>NUCLEOTIDE SEQUENCE [LARGE SCALE GENOMIC DNA]</scope>
    <source>
        <strain evidence="1 2">Foug A</strain>
    </source>
</reference>